<dbReference type="Pfam" id="PF01381">
    <property type="entry name" value="HTH_3"/>
    <property type="match status" value="1"/>
</dbReference>
<dbReference type="GO" id="GO:0003677">
    <property type="term" value="F:DNA binding"/>
    <property type="evidence" value="ECO:0007669"/>
    <property type="project" value="InterPro"/>
</dbReference>
<keyword evidence="3" id="KW-1185">Reference proteome</keyword>
<sequence>MEKYYIIADLKRNPAAGEDVPPVPGAQVYVGRMKAIIEAENWETAMKQGQELILGCLKRHIVPYQWVWMPVKDAEKMGDTSIYDRYPTATRLTYERVKASLTQKQLAERSGVNIRQIQRVELGESEAGNLTAKNLLALADVLGIDPHKLI</sequence>
<dbReference type="eggNOG" id="COG1396">
    <property type="taxonomic scope" value="Bacteria"/>
</dbReference>
<gene>
    <name evidence="2" type="ORF">HMPREF9460_04059</name>
</gene>
<protein>
    <recommendedName>
        <fullName evidence="1">HTH cro/C1-type domain-containing protein</fullName>
    </recommendedName>
</protein>
<dbReference type="SMART" id="SM00530">
    <property type="entry name" value="HTH_XRE"/>
    <property type="match status" value="1"/>
</dbReference>
<proteinExistence type="predicted"/>
<dbReference type="Gene3D" id="1.10.260.40">
    <property type="entry name" value="lambda repressor-like DNA-binding domains"/>
    <property type="match status" value="1"/>
</dbReference>
<name>A0A096AZ46_FLAPL</name>
<dbReference type="InterPro" id="IPR010982">
    <property type="entry name" value="Lambda_DNA-bd_dom_sf"/>
</dbReference>
<dbReference type="HOGENOM" id="CLU_1737375_0_0_9"/>
<accession>A0A096AZ46</accession>
<dbReference type="RefSeq" id="WP_050001808.1">
    <property type="nucleotide sequence ID" value="NZ_KN174169.1"/>
</dbReference>
<dbReference type="PROSITE" id="PS50943">
    <property type="entry name" value="HTH_CROC1"/>
    <property type="match status" value="1"/>
</dbReference>
<evidence type="ECO:0000313" key="3">
    <source>
        <dbReference type="Proteomes" id="UP000029585"/>
    </source>
</evidence>
<organism evidence="2 3">
    <name type="scientific">Flavonifractor plautii 1_3_50AFAA</name>
    <dbReference type="NCBI Taxonomy" id="742738"/>
    <lineage>
        <taxon>Bacteria</taxon>
        <taxon>Bacillati</taxon>
        <taxon>Bacillota</taxon>
        <taxon>Clostridia</taxon>
        <taxon>Eubacteriales</taxon>
        <taxon>Oscillospiraceae</taxon>
        <taxon>Flavonifractor</taxon>
    </lineage>
</organism>
<dbReference type="EMBL" id="ADLO01000127">
    <property type="protein sequence ID" value="KGF52303.1"/>
    <property type="molecule type" value="Genomic_DNA"/>
</dbReference>
<dbReference type="Proteomes" id="UP000029585">
    <property type="component" value="Unassembled WGS sequence"/>
</dbReference>
<evidence type="ECO:0000313" key="2">
    <source>
        <dbReference type="EMBL" id="KGF52303.1"/>
    </source>
</evidence>
<dbReference type="SUPFAM" id="SSF47413">
    <property type="entry name" value="lambda repressor-like DNA-binding domains"/>
    <property type="match status" value="1"/>
</dbReference>
<dbReference type="AlphaFoldDB" id="A0A096AZ46"/>
<feature type="domain" description="HTH cro/C1-type" evidence="1">
    <location>
        <begin position="92"/>
        <end position="149"/>
    </location>
</feature>
<reference evidence="2 3" key="1">
    <citation type="submission" date="2011-08" db="EMBL/GenBank/DDBJ databases">
        <title>The Genome Sequence of Clostridium orbiscindens 1_3_50AFAA.</title>
        <authorList>
            <consortium name="The Broad Institute Genome Sequencing Platform"/>
            <person name="Earl A."/>
            <person name="Ward D."/>
            <person name="Feldgarden M."/>
            <person name="Gevers D."/>
            <person name="Daigneault M."/>
            <person name="Strauss J."/>
            <person name="Allen-Vercoe E."/>
            <person name="Young S.K."/>
            <person name="Zeng Q."/>
            <person name="Gargeya S."/>
            <person name="Fitzgerald M."/>
            <person name="Haas B."/>
            <person name="Abouelleil A."/>
            <person name="Alvarado L."/>
            <person name="Arachchi H.M."/>
            <person name="Berlin A."/>
            <person name="Brown A."/>
            <person name="Chapman S.B."/>
            <person name="Chen Z."/>
            <person name="Dunbar C."/>
            <person name="Freedman E."/>
            <person name="Gearin G."/>
            <person name="Gellesch M."/>
            <person name="Goldberg J."/>
            <person name="Griggs A."/>
            <person name="Gujja S."/>
            <person name="Heiman D."/>
            <person name="Howarth C."/>
            <person name="Larson L."/>
            <person name="Lui A."/>
            <person name="MacDonald P.J.P."/>
            <person name="Montmayeur A."/>
            <person name="Murphy C."/>
            <person name="Neiman D."/>
            <person name="Pearson M."/>
            <person name="Priest M."/>
            <person name="Roberts A."/>
            <person name="Saif S."/>
            <person name="Shea T."/>
            <person name="Shenoy N."/>
            <person name="Sisk P."/>
            <person name="Stolte C."/>
            <person name="Sykes S."/>
            <person name="Wortman J."/>
            <person name="Nusbaum C."/>
            <person name="Birren B."/>
        </authorList>
    </citation>
    <scope>NUCLEOTIDE SEQUENCE [LARGE SCALE GENOMIC DNA]</scope>
    <source>
        <strain evidence="2 3">1_3_50AFAA</strain>
    </source>
</reference>
<dbReference type="InterPro" id="IPR001387">
    <property type="entry name" value="Cro/C1-type_HTH"/>
</dbReference>
<dbReference type="CDD" id="cd00093">
    <property type="entry name" value="HTH_XRE"/>
    <property type="match status" value="1"/>
</dbReference>
<dbReference type="PATRIC" id="fig|742738.3.peg.4173"/>
<comment type="caution">
    <text evidence="2">The sequence shown here is derived from an EMBL/GenBank/DDBJ whole genome shotgun (WGS) entry which is preliminary data.</text>
</comment>
<evidence type="ECO:0000259" key="1">
    <source>
        <dbReference type="PROSITE" id="PS50943"/>
    </source>
</evidence>